<accession>W7J5P3</accession>
<name>W7J5P3_9PSEU</name>
<dbReference type="SUPFAM" id="SSF52540">
    <property type="entry name" value="P-loop containing nucleoside triphosphate hydrolases"/>
    <property type="match status" value="1"/>
</dbReference>
<protein>
    <submittedName>
        <fullName evidence="2">Transcriptional regulator, SARP family</fullName>
    </submittedName>
</protein>
<dbReference type="eggNOG" id="COG3903">
    <property type="taxonomic scope" value="Bacteria"/>
</dbReference>
<dbReference type="PROSITE" id="PS50005">
    <property type="entry name" value="TPR"/>
    <property type="match status" value="1"/>
</dbReference>
<keyword evidence="1" id="KW-0802">TPR repeat</keyword>
<dbReference type="AlphaFoldDB" id="W7J5P3"/>
<dbReference type="SMART" id="SM00028">
    <property type="entry name" value="TPR"/>
    <property type="match status" value="2"/>
</dbReference>
<dbReference type="InterPro" id="IPR027417">
    <property type="entry name" value="P-loop_NTPase"/>
</dbReference>
<dbReference type="PANTHER" id="PTHR47691">
    <property type="entry name" value="REGULATOR-RELATED"/>
    <property type="match status" value="1"/>
</dbReference>
<evidence type="ECO:0000313" key="2">
    <source>
        <dbReference type="EMBL" id="EWC64316.1"/>
    </source>
</evidence>
<keyword evidence="3" id="KW-1185">Reference proteome</keyword>
<dbReference type="SUPFAM" id="SSF48452">
    <property type="entry name" value="TPR-like"/>
    <property type="match status" value="1"/>
</dbReference>
<dbReference type="PANTHER" id="PTHR47691:SF3">
    <property type="entry name" value="HTH-TYPE TRANSCRIPTIONAL REGULATOR RV0890C-RELATED"/>
    <property type="match status" value="1"/>
</dbReference>
<dbReference type="EMBL" id="AYXG01000015">
    <property type="protein sequence ID" value="EWC64316.1"/>
    <property type="molecule type" value="Genomic_DNA"/>
</dbReference>
<reference evidence="2 3" key="1">
    <citation type="journal article" date="2014" name="Genome Announc.">
        <title>Draft Genome Sequence of the Antitrypanosomally Active Sponge-Associated Bacterium Actinokineospora sp. Strain EG49.</title>
        <authorList>
            <person name="Harjes J."/>
            <person name="Ryu T."/>
            <person name="Abdelmohsen U.R."/>
            <person name="Moitinho-Silva L."/>
            <person name="Horn H."/>
            <person name="Ravasi T."/>
            <person name="Hentschel U."/>
        </authorList>
    </citation>
    <scope>NUCLEOTIDE SEQUENCE [LARGE SCALE GENOMIC DNA]</scope>
    <source>
        <strain evidence="2 3">EG49</strain>
    </source>
</reference>
<dbReference type="STRING" id="909613.UO65_0360"/>
<dbReference type="GO" id="GO:0043531">
    <property type="term" value="F:ADP binding"/>
    <property type="evidence" value="ECO:0007669"/>
    <property type="project" value="InterPro"/>
</dbReference>
<organism evidence="2 3">
    <name type="scientific">Actinokineospora spheciospongiae</name>
    <dbReference type="NCBI Taxonomy" id="909613"/>
    <lineage>
        <taxon>Bacteria</taxon>
        <taxon>Bacillati</taxon>
        <taxon>Actinomycetota</taxon>
        <taxon>Actinomycetes</taxon>
        <taxon>Pseudonocardiales</taxon>
        <taxon>Pseudonocardiaceae</taxon>
        <taxon>Actinokineospora</taxon>
    </lineage>
</organism>
<dbReference type="InterPro" id="IPR011990">
    <property type="entry name" value="TPR-like_helical_dom_sf"/>
</dbReference>
<feature type="repeat" description="TPR" evidence="1">
    <location>
        <begin position="648"/>
        <end position="681"/>
    </location>
</feature>
<gene>
    <name evidence="2" type="ORF">UO65_0360</name>
</gene>
<proteinExistence type="predicted"/>
<dbReference type="InterPro" id="IPR019734">
    <property type="entry name" value="TPR_rpt"/>
</dbReference>
<comment type="caution">
    <text evidence="2">The sequence shown here is derived from an EMBL/GenBank/DDBJ whole genome shotgun (WGS) entry which is preliminary data.</text>
</comment>
<evidence type="ECO:0000256" key="1">
    <source>
        <dbReference type="PROSITE-ProRule" id="PRU00339"/>
    </source>
</evidence>
<dbReference type="Pfam" id="PF13424">
    <property type="entry name" value="TPR_12"/>
    <property type="match status" value="1"/>
</dbReference>
<sequence>MFVFAGVEVATALLVARVIPSAWSAPHLVLEVVAVGVCLGLGFAWRTTPHELREDVLLIRTAVLGDLAVALSAVAAVRVKHPVRDLPAESGQELDPTPPPIVVFVRGRTRSVLGLQAAHLGLWGSPAVDNSSSRNEMSGSARGVVQATNIDNVYLGAPEAEPAVPAQAGAPPSPFVNRETPLAELRSRAEAVDRVGPGVAAVRGMQGVGKTALLLQFAATAADLFTDGVLAVGFGPGAGAPSEAAWGLLQGLGVPEQRIPAKFEHRVAMYRSMTAGRRLLVLMDDVTDAGQVSALLPNSSGSMVVVAGNRALEDLLADGALDVPLESLSVDDGVELLRRLCGAQRVDAQVEQARELVAAYEGHPSAIKAAAGRLRLRASWPVSRLLAELRRAVPANGSVEAKVLESFDQVYGDLPGPVRELYRVVGVVIGVRIGVEALAEVTGRPRDDVAADLDDLFAVGLVTEDREETYRLHRLVRRHALQRTAEEDDDGVRRDWRERAVRWWLAEAVGADLAADPGRLRVPDPDSVRGERPGGVSAAEALTWLDHEHANLLAVLDAAAAEGWNAEVCRLFEALFALYKTRKPLSSWVRAGRVAVDAAVLTGSPETEARCRCLLAKAFQELERFDEAHAQLRRAQELVDDVPERFAASVYDFTGNLCLRQGDPETALTWFRRALEINRRLGLVRGTALQSALAARALGRLGRVEEALALFAEARDLVTGGPAAVLLPKILAGTGAVLAAAGRVDEARRALLDAVGQAVAEGNTADATDALISLADLGGPDADAHRGQAVRLLEQMGSPRAARLIAGIVQRA</sequence>
<dbReference type="Proteomes" id="UP000019277">
    <property type="component" value="Unassembled WGS sequence"/>
</dbReference>
<evidence type="ECO:0000313" key="3">
    <source>
        <dbReference type="Proteomes" id="UP000019277"/>
    </source>
</evidence>
<dbReference type="Gene3D" id="1.25.40.10">
    <property type="entry name" value="Tetratricopeptide repeat domain"/>
    <property type="match status" value="1"/>
</dbReference>
<dbReference type="Gene3D" id="3.40.50.300">
    <property type="entry name" value="P-loop containing nucleotide triphosphate hydrolases"/>
    <property type="match status" value="1"/>
</dbReference>